<dbReference type="Pfam" id="PF01909">
    <property type="entry name" value="NTP_transf_2"/>
    <property type="match status" value="1"/>
</dbReference>
<dbReference type="EMBL" id="BART01031872">
    <property type="protein sequence ID" value="GAH17838.1"/>
    <property type="molecule type" value="Genomic_DNA"/>
</dbReference>
<gene>
    <name evidence="2" type="ORF">S01H4_55259</name>
</gene>
<dbReference type="Gene3D" id="3.30.460.10">
    <property type="entry name" value="Beta Polymerase, domain 2"/>
    <property type="match status" value="1"/>
</dbReference>
<proteinExistence type="predicted"/>
<reference evidence="2" key="1">
    <citation type="journal article" date="2014" name="Front. Microbiol.">
        <title>High frequency of phylogenetically diverse reductive dehalogenase-homologous genes in deep subseafloor sedimentary metagenomes.</title>
        <authorList>
            <person name="Kawai M."/>
            <person name="Futagami T."/>
            <person name="Toyoda A."/>
            <person name="Takaki Y."/>
            <person name="Nishi S."/>
            <person name="Hori S."/>
            <person name="Arai W."/>
            <person name="Tsubouchi T."/>
            <person name="Morono Y."/>
            <person name="Uchiyama I."/>
            <person name="Ito T."/>
            <person name="Fujiyama A."/>
            <person name="Inagaki F."/>
            <person name="Takami H."/>
        </authorList>
    </citation>
    <scope>NUCLEOTIDE SEQUENCE</scope>
    <source>
        <strain evidence="2">Expedition CK06-06</strain>
    </source>
</reference>
<sequence length="252" mass="30272">VILVIPVIPEMTREYIEDMFQNTPPNTFEAFVERIRGQEFLTTIVEIIVYGSFTRKELHDHSDLDILVIFDRDPHRIFTSQGKSEEFGLFSKPRDYNGLVEWEKGIRRQLSQGIFNRKTLEMHPEYRLDGYRFLLGKQWKGKPVREPFLLWSIWDKEWKQKLEQHQRDDWEHKWDWLSILTQILSHDTLIGFDEKKLPEFVKDVLSRGMEGLSELPEYLQCLEQIDALKEQIKTRDVNEHTLETVLQIREKR</sequence>
<dbReference type="InterPro" id="IPR002934">
    <property type="entry name" value="Polymerase_NTP_transf_dom"/>
</dbReference>
<evidence type="ECO:0000313" key="2">
    <source>
        <dbReference type="EMBL" id="GAH17838.1"/>
    </source>
</evidence>
<organism evidence="2">
    <name type="scientific">marine sediment metagenome</name>
    <dbReference type="NCBI Taxonomy" id="412755"/>
    <lineage>
        <taxon>unclassified sequences</taxon>
        <taxon>metagenomes</taxon>
        <taxon>ecological metagenomes</taxon>
    </lineage>
</organism>
<dbReference type="AlphaFoldDB" id="X1FAP6"/>
<name>X1FAP6_9ZZZZ</name>
<dbReference type="SUPFAM" id="SSF81301">
    <property type="entry name" value="Nucleotidyltransferase"/>
    <property type="match status" value="1"/>
</dbReference>
<comment type="caution">
    <text evidence="2">The sequence shown here is derived from an EMBL/GenBank/DDBJ whole genome shotgun (WGS) entry which is preliminary data.</text>
</comment>
<feature type="non-terminal residue" evidence="2">
    <location>
        <position position="252"/>
    </location>
</feature>
<feature type="domain" description="Polymerase nucleotidyl transferase" evidence="1">
    <location>
        <begin position="39"/>
        <end position="86"/>
    </location>
</feature>
<dbReference type="CDD" id="cd05403">
    <property type="entry name" value="NT_KNTase_like"/>
    <property type="match status" value="1"/>
</dbReference>
<accession>X1FAP6</accession>
<dbReference type="GO" id="GO:0016779">
    <property type="term" value="F:nucleotidyltransferase activity"/>
    <property type="evidence" value="ECO:0007669"/>
    <property type="project" value="InterPro"/>
</dbReference>
<evidence type="ECO:0000259" key="1">
    <source>
        <dbReference type="Pfam" id="PF01909"/>
    </source>
</evidence>
<dbReference type="InterPro" id="IPR043519">
    <property type="entry name" value="NT_sf"/>
</dbReference>
<protein>
    <recommendedName>
        <fullName evidence="1">Polymerase nucleotidyl transferase domain-containing protein</fullName>
    </recommendedName>
</protein>
<feature type="non-terminal residue" evidence="2">
    <location>
        <position position="1"/>
    </location>
</feature>